<protein>
    <submittedName>
        <fullName evidence="2">Uncharacterized protein</fullName>
    </submittedName>
</protein>
<gene>
    <name evidence="2" type="ORF">Salat_2594000</name>
</gene>
<proteinExistence type="predicted"/>
<evidence type="ECO:0000256" key="1">
    <source>
        <dbReference type="SAM" id="MobiDB-lite"/>
    </source>
</evidence>
<comment type="caution">
    <text evidence="2">The sequence shown here is derived from an EMBL/GenBank/DDBJ whole genome shotgun (WGS) entry which is preliminary data.</text>
</comment>
<dbReference type="Proteomes" id="UP001293254">
    <property type="component" value="Unassembled WGS sequence"/>
</dbReference>
<feature type="compositionally biased region" description="Polar residues" evidence="1">
    <location>
        <begin position="129"/>
        <end position="149"/>
    </location>
</feature>
<sequence>MAHAAGITSAFGSLSVPPTPGRPPSDCEANLPSPAPFIVNSYLSVSPSIEVVGVGTDTPSFPTIVAFEAESVEDESSLRPHSRSSCPPQATRAHATDKSKLSLPKAKLEKSKGKRPSQDRPSGEPTLKRVSTQHTSWVLDNLADKSSQGHGMIGANKVK</sequence>
<accession>A0AAE1XN04</accession>
<keyword evidence="3" id="KW-1185">Reference proteome</keyword>
<feature type="compositionally biased region" description="Basic and acidic residues" evidence="1">
    <location>
        <begin position="94"/>
        <end position="122"/>
    </location>
</feature>
<feature type="region of interest" description="Disordered" evidence="1">
    <location>
        <begin position="70"/>
        <end position="159"/>
    </location>
</feature>
<name>A0AAE1XN04_9LAMI</name>
<dbReference type="AlphaFoldDB" id="A0AAE1XN04"/>
<evidence type="ECO:0000313" key="2">
    <source>
        <dbReference type="EMBL" id="KAK4414870.1"/>
    </source>
</evidence>
<dbReference type="EMBL" id="JACGWO010000011">
    <property type="protein sequence ID" value="KAK4414870.1"/>
    <property type="molecule type" value="Genomic_DNA"/>
</dbReference>
<reference evidence="2" key="2">
    <citation type="journal article" date="2024" name="Plant">
        <title>Genomic evolution and insights into agronomic trait innovations of Sesamum species.</title>
        <authorList>
            <person name="Miao H."/>
            <person name="Wang L."/>
            <person name="Qu L."/>
            <person name="Liu H."/>
            <person name="Sun Y."/>
            <person name="Le M."/>
            <person name="Wang Q."/>
            <person name="Wei S."/>
            <person name="Zheng Y."/>
            <person name="Lin W."/>
            <person name="Duan Y."/>
            <person name="Cao H."/>
            <person name="Xiong S."/>
            <person name="Wang X."/>
            <person name="Wei L."/>
            <person name="Li C."/>
            <person name="Ma Q."/>
            <person name="Ju M."/>
            <person name="Zhao R."/>
            <person name="Li G."/>
            <person name="Mu C."/>
            <person name="Tian Q."/>
            <person name="Mei H."/>
            <person name="Zhang T."/>
            <person name="Gao T."/>
            <person name="Zhang H."/>
        </authorList>
    </citation>
    <scope>NUCLEOTIDE SEQUENCE</scope>
    <source>
        <strain evidence="2">3651</strain>
    </source>
</reference>
<feature type="region of interest" description="Disordered" evidence="1">
    <location>
        <begin position="1"/>
        <end position="33"/>
    </location>
</feature>
<reference evidence="2" key="1">
    <citation type="submission" date="2020-06" db="EMBL/GenBank/DDBJ databases">
        <authorList>
            <person name="Li T."/>
            <person name="Hu X."/>
            <person name="Zhang T."/>
            <person name="Song X."/>
            <person name="Zhang H."/>
            <person name="Dai N."/>
            <person name="Sheng W."/>
            <person name="Hou X."/>
            <person name="Wei L."/>
        </authorList>
    </citation>
    <scope>NUCLEOTIDE SEQUENCE</scope>
    <source>
        <strain evidence="2">3651</strain>
        <tissue evidence="2">Leaf</tissue>
    </source>
</reference>
<evidence type="ECO:0000313" key="3">
    <source>
        <dbReference type="Proteomes" id="UP001293254"/>
    </source>
</evidence>
<organism evidence="2 3">
    <name type="scientific">Sesamum alatum</name>
    <dbReference type="NCBI Taxonomy" id="300844"/>
    <lineage>
        <taxon>Eukaryota</taxon>
        <taxon>Viridiplantae</taxon>
        <taxon>Streptophyta</taxon>
        <taxon>Embryophyta</taxon>
        <taxon>Tracheophyta</taxon>
        <taxon>Spermatophyta</taxon>
        <taxon>Magnoliopsida</taxon>
        <taxon>eudicotyledons</taxon>
        <taxon>Gunneridae</taxon>
        <taxon>Pentapetalae</taxon>
        <taxon>asterids</taxon>
        <taxon>lamiids</taxon>
        <taxon>Lamiales</taxon>
        <taxon>Pedaliaceae</taxon>
        <taxon>Sesamum</taxon>
    </lineage>
</organism>